<protein>
    <recommendedName>
        <fullName evidence="5">BEACH domain-containing protein</fullName>
    </recommendedName>
</protein>
<dbReference type="PANTHER" id="PTHR13743">
    <property type="entry name" value="BEIGE/BEACH-RELATED"/>
    <property type="match status" value="1"/>
</dbReference>
<evidence type="ECO:0008006" key="5">
    <source>
        <dbReference type="Google" id="ProtNLM"/>
    </source>
</evidence>
<dbReference type="InterPro" id="IPR036372">
    <property type="entry name" value="BEACH_dom_sf"/>
</dbReference>
<dbReference type="InterPro" id="IPR000409">
    <property type="entry name" value="BEACH_dom"/>
</dbReference>
<evidence type="ECO:0000259" key="1">
    <source>
        <dbReference type="PROSITE" id="PS50197"/>
    </source>
</evidence>
<dbReference type="RefSeq" id="XP_068361822.1">
    <property type="nucleotide sequence ID" value="XM_068492080.1"/>
</dbReference>
<dbReference type="InterPro" id="IPR036322">
    <property type="entry name" value="WD40_repeat_dom_sf"/>
</dbReference>
<feature type="domain" description="BEACH-type PH" evidence="2">
    <location>
        <begin position="1915"/>
        <end position="2013"/>
    </location>
</feature>
<dbReference type="PROSITE" id="PS51783">
    <property type="entry name" value="PH_BEACH"/>
    <property type="match status" value="1"/>
</dbReference>
<dbReference type="OrthoDB" id="26681at2759"/>
<dbReference type="Proteomes" id="UP000179807">
    <property type="component" value="Unassembled WGS sequence"/>
</dbReference>
<name>A0A1J4KGB0_9EUKA</name>
<dbReference type="SMART" id="SM01026">
    <property type="entry name" value="Beach"/>
    <property type="match status" value="1"/>
</dbReference>
<dbReference type="PROSITE" id="PS50197">
    <property type="entry name" value="BEACH"/>
    <property type="match status" value="1"/>
</dbReference>
<evidence type="ECO:0000313" key="4">
    <source>
        <dbReference type="Proteomes" id="UP000179807"/>
    </source>
</evidence>
<dbReference type="InterPro" id="IPR023362">
    <property type="entry name" value="PH-BEACH_dom"/>
</dbReference>
<dbReference type="GeneID" id="94826784"/>
<dbReference type="Gene3D" id="2.30.29.30">
    <property type="entry name" value="Pleckstrin-homology domain (PH domain)/Phosphotyrosine-binding domain (PTB)"/>
    <property type="match status" value="1"/>
</dbReference>
<dbReference type="EMBL" id="MLAK01000660">
    <property type="protein sequence ID" value="OHT08686.1"/>
    <property type="molecule type" value="Genomic_DNA"/>
</dbReference>
<dbReference type="PANTHER" id="PTHR13743:SF161">
    <property type="entry name" value="BEIGE_BEACH DOMAIN CONTAINING PROTEIN"/>
    <property type="match status" value="1"/>
</dbReference>
<gene>
    <name evidence="3" type="ORF">TRFO_04746</name>
</gene>
<dbReference type="SUPFAM" id="SSF50729">
    <property type="entry name" value="PH domain-like"/>
    <property type="match status" value="1"/>
</dbReference>
<dbReference type="InterPro" id="IPR031570">
    <property type="entry name" value="NBEA/BDCP_DUF4704"/>
</dbReference>
<dbReference type="SUPFAM" id="SSF81837">
    <property type="entry name" value="BEACH domain"/>
    <property type="match status" value="1"/>
</dbReference>
<dbReference type="SUPFAM" id="SSF50978">
    <property type="entry name" value="WD40 repeat-like"/>
    <property type="match status" value="1"/>
</dbReference>
<reference evidence="3" key="1">
    <citation type="submission" date="2016-10" db="EMBL/GenBank/DDBJ databases">
        <authorList>
            <person name="Benchimol M."/>
            <person name="Almeida L.G."/>
            <person name="Vasconcelos A.T."/>
            <person name="Perreira-Neves A."/>
            <person name="Rosa I.A."/>
            <person name="Tasca T."/>
            <person name="Bogo M.R."/>
            <person name="de Souza W."/>
        </authorList>
    </citation>
    <scope>NUCLEOTIDE SEQUENCE [LARGE SCALE GENOMIC DNA]</scope>
    <source>
        <strain evidence="3">K</strain>
    </source>
</reference>
<dbReference type="Gene3D" id="1.10.1540.10">
    <property type="entry name" value="BEACH domain"/>
    <property type="match status" value="2"/>
</dbReference>
<dbReference type="InterPro" id="IPR050865">
    <property type="entry name" value="BEACH_Domain"/>
</dbReference>
<dbReference type="VEuPathDB" id="TrichDB:TRFO_04746"/>
<organism evidence="3 4">
    <name type="scientific">Tritrichomonas foetus</name>
    <dbReference type="NCBI Taxonomy" id="1144522"/>
    <lineage>
        <taxon>Eukaryota</taxon>
        <taxon>Metamonada</taxon>
        <taxon>Parabasalia</taxon>
        <taxon>Tritrichomonadida</taxon>
        <taxon>Tritrichomonadidae</taxon>
        <taxon>Tritrichomonas</taxon>
    </lineage>
</organism>
<keyword evidence="4" id="KW-1185">Reference proteome</keyword>
<dbReference type="InterPro" id="IPR011993">
    <property type="entry name" value="PH-like_dom_sf"/>
</dbReference>
<proteinExistence type="predicted"/>
<dbReference type="Pfam" id="PF02138">
    <property type="entry name" value="Beach"/>
    <property type="match status" value="2"/>
</dbReference>
<evidence type="ECO:0000259" key="2">
    <source>
        <dbReference type="PROSITE" id="PS51783"/>
    </source>
</evidence>
<evidence type="ECO:0000313" key="3">
    <source>
        <dbReference type="EMBL" id="OHT08686.1"/>
    </source>
</evidence>
<sequence>MNELTFNEKSERDVFKKLSAHTMRSKTLLSPPDLFISIISMKPPQTNSLTSIPLILKDFLNTISLAQFDVRNFKKLFAAARIEINKQSHEIISGILKQCQFAIPYDLEIVQLLAANPFNENNSRYAAGYASLYLFVSWFSEYEKTESEIFPFLLQSFCQYMDIVALKPLLLSAFYYYYSLYINIISLDVVDHIHGIVFSFFTNNSDVPEEMYSLLVRAAKKVVCRFSATLINKTALDLYSFFENYINTRNENIPVEIIEELVDILSTSIHSLNINSITFFSNIIQFLPVSFLEKYFKAFPEDIFAVLTEYKPCFNFHQILKNSNSNTNLQENSSALNEQAIDNNHDIHRNNEIIEDLKLDTNYDISFGFNAEKNTLKKFDFENSVSFPEHKDLISKLPENILEMVNILSGALNKNNEISIIFINSFSQLLFKIERTDFYLEMVLIYLNLISCCNSLNFDIEIAFNALVQSPIFDSKINKFSNSSFFEVISSIRSDIFEFFYRLNYFAEAVEKFANKPVIIMEFLYRTSHIEINSSNKIKMKFCRSLLNAEISYGNIEHANKNIQNARASIFVILSRLLAVPSFANEFFDDDWFLAVCINSFLFEEALRSFILRHIQFELLKIDGKGIKIALSIANALKTASESFPSINALHVFYDIMCMLNEVAISKSQALQVLIVNCETIATSLKTLASKLNSNNEGDDKKNLVFDIFMQILVFFAVTSPANQITESIVSMFESATPIFENWKLPSSMFGKAEQLIAGAVTPSLLPNFIIREPKFTRFFLKLFRNSQNALFLDAIIFIKKLCEFARDNCIACHRGKVDFYFIDVLNELKSDTNDKNQVVINCLSLLSIISSVISSVALVHQLISLFTVIDDNGEKKVSIFQPRFIKTFSSVISRTSHNPSAFFPLISKGVQSTLNFEHANILNPGFVFISWIYLDSPTSAQNRPLLFSLYDQGNQIKINVSLNLTQIVLEITKKSTKSTGISETPLPCGNWSSLCIEFTSENPTSAANIIVNCKFIRVLTFPKNEFSTGPLSITVGGAIFDSAEDVKQPALMASFGFFPVLKEAEIAQICELGPRLTDTPAVAHAIVRTTNQNSRLRMDLINSVIDTLEISKDVQLKQTPNFTDVLLSSCKIDTFIPLFAQNDLNFTNGKPFINCAELALEMFGSILVSSITSQQELYHSDGISVISHLLMESSPANLTYKLYSKLFSLYQNISYTPLQTQIFQKLLFNTSLWIQSSSKNHLLIVRHWSRSLFPAALFSKTTANLRFKDIINTLSLYYYYDEPQHTFVPRHNEFDHSSITKYRKCLCEIAYQMAMVELNDDDLISFISHILNCKDPYQIENLLSLLKHIAMCEASPLNSLKESLKNLTMILYLMNFKNPIILSETIDVMVILIHQKFVTSMTIIEFVDIVNHQLSLEDSSENLLQRVTAIMMNRGVFELLSTCLWLAATIDEKRIILYIESIQPSPAFCVHNSWCMWPIAICYKVKRTTTKLKILKFLAECDEKYWINIVAMIDYMGHVLSLPSDSMKSQFLSIAISLTQNLTPILDLVTHFVLFRVNPMNAPLNEMINNSPYIETNPFKKISSMQSYSQKIVSSGLRRFGSFGYQNPLGDSNHLNVFQVLKKQKTTNNQKTLNVKIPVTKVFDRQALKPSNIYEKITKYNSRQSEFKFNLRLTITEEWEDVDTVIKCIDLYLKKPDISRINEILVLLAILIRSNSNCCDLSLTINQIIKLEVTDSPLRALVNYESYKVNSELPFPSVTSFFTVSTVPLIEMNQLQINEVIGPILNLPSSLEHFYLNNWTKSLGIFSLIADSIIEVSSRSTEYQLEEIRRKEEYDLKKWEHLWRVLSFDRAPWNTNNNCLIHWKKDFCSHPGDCLIKMKRNWKFDNYQSSRFDEADLNKSSDSIFDLKSSNDNLISDSNEQKPNHKSVLFTYKCETISIERQMKANFKVFDSYIEIQSKIKKIVINNDEIHSIYFRKLKNIPSAIEIFLINGKNYFIDFPKQDSLQILAKLSHLSMPNLVSLQTIDPIAYLSSLNITEKWVHRDITNFEYLMHLNMISSHSFKNLFQYHVFPNVLCDFTSEELNLNDPQVYRDYSNCTIDTCCIQSQKVINTLVRIEPFTTLHVFTYNGKFAPETDQFTSIEKYLRYENLIIPEFYSSSSFLINSENIDFSLNMKHLHRSYDNDTESNLGKNYENKNDDVVLPKWAKSPLDFVYKMRKALESDYFSEQLDEFINIVWGEKQNDPNLKLFNEPHPKRFKALTLFTFCQAHTIPTDSASLLVAYITSAPGKKIIVTAVTNDSKLYYYTISPKTVKRSRKRTSYSEITNQFKDYFELSVQSKALKKGTFPKYDQRPLIHLIKPSTFVISCVGKAEMTVLALTSLTTNYQKIETPLNEATAIHGSENYVAIACRNAIVNVYKVTKVQKTAIKQTVFSQLDQIASIPSYRSKLPCVHISERHQLIVNGTNDGFIILSSLTKCTISKVINLNKCKPKLLLVTQSFGFIVVYATFIEAGVEKRYLFVFTVNGELVTKRPIRMAISLMYSFSSCSSGTDYLIFSDSTGQLYSCEVYEMSISSCFFRCHGNVCGLSYNHENGSVVAVSADGKIFIIPKDFP</sequence>
<feature type="domain" description="BEACH" evidence="1">
    <location>
        <begin position="2026"/>
        <end position="2302"/>
    </location>
</feature>
<comment type="caution">
    <text evidence="3">The sequence shown here is derived from an EMBL/GenBank/DDBJ whole genome shotgun (WGS) entry which is preliminary data.</text>
</comment>
<accession>A0A1J4KGB0</accession>
<dbReference type="Pfam" id="PF15787">
    <property type="entry name" value="DUF4704"/>
    <property type="match status" value="1"/>
</dbReference>